<gene>
    <name evidence="1" type="ORF">METZ01_LOCUS219063</name>
</gene>
<protein>
    <submittedName>
        <fullName evidence="1">Uncharacterized protein</fullName>
    </submittedName>
</protein>
<feature type="non-terminal residue" evidence="1">
    <location>
        <position position="1"/>
    </location>
</feature>
<evidence type="ECO:0000313" key="1">
    <source>
        <dbReference type="EMBL" id="SVB66209.1"/>
    </source>
</evidence>
<sequence length="161" mass="18096">FCLQLPAEIDFRTVDDWNIFSSSESTLIISKEGSNDRKQFLGFKMEQPWCVCTDPVFSLKAGEGLEEGSSLKATVKVDLKRPMDVILHAWIKLDSGYILFAPKGFPSFRSSSIIEVKSELGREVFLSKGIDNAMKSSETMCKSGYPFEEVQKSKTAFEMEV</sequence>
<organism evidence="1">
    <name type="scientific">marine metagenome</name>
    <dbReference type="NCBI Taxonomy" id="408172"/>
    <lineage>
        <taxon>unclassified sequences</taxon>
        <taxon>metagenomes</taxon>
        <taxon>ecological metagenomes</taxon>
    </lineage>
</organism>
<reference evidence="1" key="1">
    <citation type="submission" date="2018-05" db="EMBL/GenBank/DDBJ databases">
        <authorList>
            <person name="Lanie J.A."/>
            <person name="Ng W.-L."/>
            <person name="Kazmierczak K.M."/>
            <person name="Andrzejewski T.M."/>
            <person name="Davidsen T.M."/>
            <person name="Wayne K.J."/>
            <person name="Tettelin H."/>
            <person name="Glass J.I."/>
            <person name="Rusch D."/>
            <person name="Podicherti R."/>
            <person name="Tsui H.-C.T."/>
            <person name="Winkler M.E."/>
        </authorList>
    </citation>
    <scope>NUCLEOTIDE SEQUENCE</scope>
</reference>
<dbReference type="AlphaFoldDB" id="A0A382FU80"/>
<proteinExistence type="predicted"/>
<accession>A0A382FU80</accession>
<dbReference type="EMBL" id="UINC01051722">
    <property type="protein sequence ID" value="SVB66209.1"/>
    <property type="molecule type" value="Genomic_DNA"/>
</dbReference>
<name>A0A382FU80_9ZZZZ</name>